<feature type="transmembrane region" description="Helical" evidence="1">
    <location>
        <begin position="404"/>
        <end position="428"/>
    </location>
</feature>
<feature type="transmembrane region" description="Helical" evidence="1">
    <location>
        <begin position="375"/>
        <end position="397"/>
    </location>
</feature>
<keyword evidence="3" id="KW-1185">Reference proteome</keyword>
<dbReference type="SUPFAM" id="SSF50494">
    <property type="entry name" value="Trypsin-like serine proteases"/>
    <property type="match status" value="1"/>
</dbReference>
<keyword evidence="1" id="KW-1133">Transmembrane helix</keyword>
<accession>A0AAN9FX09</accession>
<evidence type="ECO:0000313" key="2">
    <source>
        <dbReference type="EMBL" id="KAK7088201.1"/>
    </source>
</evidence>
<evidence type="ECO:0000313" key="3">
    <source>
        <dbReference type="Proteomes" id="UP001374579"/>
    </source>
</evidence>
<feature type="transmembrane region" description="Helical" evidence="1">
    <location>
        <begin position="440"/>
        <end position="462"/>
    </location>
</feature>
<evidence type="ECO:0000256" key="1">
    <source>
        <dbReference type="SAM" id="Phobius"/>
    </source>
</evidence>
<feature type="transmembrane region" description="Helical" evidence="1">
    <location>
        <begin position="351"/>
        <end position="369"/>
    </location>
</feature>
<keyword evidence="1" id="KW-0472">Membrane</keyword>
<name>A0AAN9FX09_9CAEN</name>
<dbReference type="Proteomes" id="UP001374579">
    <property type="component" value="Unassembled WGS sequence"/>
</dbReference>
<reference evidence="2 3" key="1">
    <citation type="submission" date="2024-02" db="EMBL/GenBank/DDBJ databases">
        <title>Chromosome-scale genome assembly of the rough periwinkle Littorina saxatilis.</title>
        <authorList>
            <person name="De Jode A."/>
            <person name="Faria R."/>
            <person name="Formenti G."/>
            <person name="Sims Y."/>
            <person name="Smith T.P."/>
            <person name="Tracey A."/>
            <person name="Wood J.M.D."/>
            <person name="Zagrodzka Z.B."/>
            <person name="Johannesson K."/>
            <person name="Butlin R.K."/>
            <person name="Leder E.H."/>
        </authorList>
    </citation>
    <scope>NUCLEOTIDE SEQUENCE [LARGE SCALE GENOMIC DNA]</scope>
    <source>
        <strain evidence="2">Snail1</strain>
        <tissue evidence="2">Muscle</tissue>
    </source>
</reference>
<dbReference type="AlphaFoldDB" id="A0AAN9FX09"/>
<sequence>MEDSPEQRRFFGSVMHPITGWLAAIFPEAKQNVRCLVPEVDPIIHPENTEAGIQALCPKADSHHHHYIPFVDFDLKHLPERWRHKHVLQDIRDIASRVVKLHVHKLSPDRRQQKYGHRGSGFVTYDSRWGAVVHTSKHVVLDPYEADHTDVIFFSDREGEGVTCAGSSESFKSVWSMDYSSFTLEPEGKKRIEDALELSARAAKVDRFFSWRVFALKRLLYRQSRDIDVIIISHPHGRPKQVSIGKMSRRHRISLAFYDAPTCRGSSGAPIIRLSNDYMHYVAAGQFVHHGFDSGTVQDIATGMGSLRPPLTLPYYKALDKGRIRRAVAILYEPVSYWALYITDIMEIEGVLFFCTDNFCYFLTLYGFFCGWEDSWTLMAFYGFLFVIFCQTMLYGMRGPRYALLYWISLLHGISMHWVTWVVCYFVPRDYQRLLWVVPLWLSILWLSRSMSLTHLLGLDLFSAALKSKL</sequence>
<comment type="caution">
    <text evidence="2">The sequence shown here is derived from an EMBL/GenBank/DDBJ whole genome shotgun (WGS) entry which is preliminary data.</text>
</comment>
<dbReference type="InterPro" id="IPR009003">
    <property type="entry name" value="Peptidase_S1_PA"/>
</dbReference>
<organism evidence="2 3">
    <name type="scientific">Littorina saxatilis</name>
    <dbReference type="NCBI Taxonomy" id="31220"/>
    <lineage>
        <taxon>Eukaryota</taxon>
        <taxon>Metazoa</taxon>
        <taxon>Spiralia</taxon>
        <taxon>Lophotrochozoa</taxon>
        <taxon>Mollusca</taxon>
        <taxon>Gastropoda</taxon>
        <taxon>Caenogastropoda</taxon>
        <taxon>Littorinimorpha</taxon>
        <taxon>Littorinoidea</taxon>
        <taxon>Littorinidae</taxon>
        <taxon>Littorina</taxon>
    </lineage>
</organism>
<protein>
    <submittedName>
        <fullName evidence="2">Uncharacterized protein</fullName>
    </submittedName>
</protein>
<dbReference type="EMBL" id="JBAMIC010004070">
    <property type="protein sequence ID" value="KAK7088201.1"/>
    <property type="molecule type" value="Genomic_DNA"/>
</dbReference>
<keyword evidence="1" id="KW-0812">Transmembrane</keyword>
<gene>
    <name evidence="2" type="ORF">V1264_022141</name>
</gene>
<proteinExistence type="predicted"/>